<feature type="compositionally biased region" description="Polar residues" evidence="1">
    <location>
        <begin position="33"/>
        <end position="47"/>
    </location>
</feature>
<feature type="transmembrane region" description="Helical" evidence="2">
    <location>
        <begin position="235"/>
        <end position="256"/>
    </location>
</feature>
<feature type="region of interest" description="Disordered" evidence="1">
    <location>
        <begin position="196"/>
        <end position="215"/>
    </location>
</feature>
<comment type="caution">
    <text evidence="3">The sequence shown here is derived from an EMBL/GenBank/DDBJ whole genome shotgun (WGS) entry which is preliminary data.</text>
</comment>
<evidence type="ECO:0000256" key="2">
    <source>
        <dbReference type="SAM" id="Phobius"/>
    </source>
</evidence>
<dbReference type="InterPro" id="IPR023211">
    <property type="entry name" value="DNA_pol_palm_dom_sf"/>
</dbReference>
<evidence type="ECO:0000313" key="3">
    <source>
        <dbReference type="EMBL" id="PFX29067.1"/>
    </source>
</evidence>
<keyword evidence="2" id="KW-0472">Membrane</keyword>
<feature type="compositionally biased region" description="Acidic residues" evidence="1">
    <location>
        <begin position="14"/>
        <end position="32"/>
    </location>
</feature>
<feature type="transmembrane region" description="Helical" evidence="2">
    <location>
        <begin position="277"/>
        <end position="296"/>
    </location>
</feature>
<evidence type="ECO:0000313" key="4">
    <source>
        <dbReference type="Proteomes" id="UP000225706"/>
    </source>
</evidence>
<evidence type="ECO:0008006" key="5">
    <source>
        <dbReference type="Google" id="ProtNLM"/>
    </source>
</evidence>
<dbReference type="PANTHER" id="PTHR31511">
    <property type="entry name" value="PROTEIN CBG23764"/>
    <property type="match status" value="1"/>
</dbReference>
<dbReference type="PANTHER" id="PTHR31511:SF12">
    <property type="entry name" value="RHO TERMINATION FACTOR N-TERMINAL DOMAIN-CONTAINING PROTEIN"/>
    <property type="match status" value="1"/>
</dbReference>
<keyword evidence="2" id="KW-0812">Transmembrane</keyword>
<dbReference type="OrthoDB" id="25872at2759"/>
<protein>
    <recommendedName>
        <fullName evidence="5">DNA-directed DNA polymerase</fullName>
    </recommendedName>
</protein>
<dbReference type="STRING" id="50429.A0A2B4SKL3"/>
<name>A0A2B4SKL3_STYPI</name>
<dbReference type="Gene3D" id="3.90.1600.10">
    <property type="entry name" value="Palm domain of DNA polymerase"/>
    <property type="match status" value="1"/>
</dbReference>
<feature type="region of interest" description="Disordered" evidence="1">
    <location>
        <begin position="1"/>
        <end position="81"/>
    </location>
</feature>
<sequence length="1287" mass="146330">MADFGDSDPLLEHNDDDDDEEEDDEVGADEGDTTTPFQPDENSTSGPSGEEIPMTTMNREQEKGSKTAETSSIEGDIFGSRVLTSNENAWETLTAIFPEAKASELEVSYSKKGRLQVKMFGQGKKTYPLFAEERGTNKQRLNPSLSKEIKKSLGPEREVLIAQKDKEIEKLQQSTQDDRDIADDENENPAIRERARESIAENQEQIDALENERERPEERLSLRERVRNIFKKDGFTVSAVVLAVGKTTGVIVSTLTKGLKTVAKGVGNGLKTRRKKIAGILPGLIGSIVGFVFRAAGSVINFLGQNAWVLIMVSNDFTVLFKEPLLNLGEHIRLVSCSLYNSWHCLSRSGEISVFDAQDNSSVNTIPEGNYSLKSLGEALEDRLKNEGVKVRLNASRASLESKNPQNKKIVLDNDLADLLGIKRRLQKINFVKDFSSFNYYLVRYDLLDENENLFNGKPSQVLACFDTAGEPFERVNYFPETQSPRKVSQRNDITSMKISVTEENDKIIDFNGMPMRMKKICDCQKEIENEISHHQKVAKKYNRVKAVCRITSSVTSFTAALLWIGGLAGTLSGVGIIISVPLTSIAGLFAFASAATTLANKSLVKKTEKHEKTVSLAEAKQRTISRLVSKALKDSSITDAEFALILNEIYQYYSSKKELRKNNSRNSSEKDEEETTTLREEPLAISLKSFVAQIFVEMLEENIKKIHKEFDFKKRMIFTDEDKKMFNAAKCCWIYGESFPTDPFVLALIGNSRDKVRDHCHFIGKYRRAAHRNCNFQFAKPKFTPVIFHNLAGYDSYLFVKNLGKTEGDIKYIRYNEEKYISFSKSVAVGSYTNKEEEEVDIKTELRFIDSLKLVASSLDKTNLDPASYYTAPGLAWDAALKVTKVELELFSDPDMLLMFEKGIRGGISTTPNRYGKANNKYMNLKFDREKPSKYLTYLDANNLYGWAMCKPLPVRGFKWMSQTEIGDWRASEGNIPCILGVDLEYPKKLHDFHNDYPLAPGRIMISSNKVEKLLPNLNDKKKYIIHHQNLKQCLELGLRLKKIYRGIKFEKEPWLKSCIELNTNLRTNAKNEFEKDFLKLMNNSVFGKTMENIRKRVDVRLLNHRKKAQKLSAKPNFKHCTIFDENLIAIHMGRTSIKFDKPVFCGMAILDLSKTFMYDFHYSYIKKKYGDNAKLLFTDTDSLVYEIETEDFYKDIAVDVEEKFDTSNFPKGHISKIPTGCNKKVVGMMKDEASGKIIEEFVGLRAKLYSCKTLEGKEEKKYKGIKKIVIKKNITHEDYLQKVLI</sequence>
<dbReference type="EMBL" id="LSMT01000072">
    <property type="protein sequence ID" value="PFX29067.1"/>
    <property type="molecule type" value="Genomic_DNA"/>
</dbReference>
<dbReference type="SUPFAM" id="SSF56672">
    <property type="entry name" value="DNA/RNA polymerases"/>
    <property type="match status" value="1"/>
</dbReference>
<accession>A0A2B4SKL3</accession>
<reference evidence="4" key="1">
    <citation type="journal article" date="2017" name="bioRxiv">
        <title>Comparative analysis of the genomes of Stylophora pistillata and Acropora digitifera provides evidence for extensive differences between species of corals.</title>
        <authorList>
            <person name="Voolstra C.R."/>
            <person name="Li Y."/>
            <person name="Liew Y.J."/>
            <person name="Baumgarten S."/>
            <person name="Zoccola D."/>
            <person name="Flot J.-F."/>
            <person name="Tambutte S."/>
            <person name="Allemand D."/>
            <person name="Aranda M."/>
        </authorList>
    </citation>
    <scope>NUCLEOTIDE SEQUENCE [LARGE SCALE GENOMIC DNA]</scope>
</reference>
<organism evidence="3 4">
    <name type="scientific">Stylophora pistillata</name>
    <name type="common">Smooth cauliflower coral</name>
    <dbReference type="NCBI Taxonomy" id="50429"/>
    <lineage>
        <taxon>Eukaryota</taxon>
        <taxon>Metazoa</taxon>
        <taxon>Cnidaria</taxon>
        <taxon>Anthozoa</taxon>
        <taxon>Hexacorallia</taxon>
        <taxon>Scleractinia</taxon>
        <taxon>Astrocoeniina</taxon>
        <taxon>Pocilloporidae</taxon>
        <taxon>Stylophora</taxon>
    </lineage>
</organism>
<dbReference type="Proteomes" id="UP000225706">
    <property type="component" value="Unassembled WGS sequence"/>
</dbReference>
<proteinExistence type="predicted"/>
<evidence type="ECO:0000256" key="1">
    <source>
        <dbReference type="SAM" id="MobiDB-lite"/>
    </source>
</evidence>
<keyword evidence="4" id="KW-1185">Reference proteome</keyword>
<gene>
    <name evidence="3" type="ORF">AWC38_SpisGene6211</name>
</gene>
<keyword evidence="2" id="KW-1133">Transmembrane helix</keyword>
<dbReference type="InterPro" id="IPR043502">
    <property type="entry name" value="DNA/RNA_pol_sf"/>
</dbReference>